<proteinExistence type="predicted"/>
<protein>
    <submittedName>
        <fullName evidence="1">Uncharacterized protein</fullName>
    </submittedName>
</protein>
<evidence type="ECO:0000313" key="2">
    <source>
        <dbReference type="Proteomes" id="UP000294360"/>
    </source>
</evidence>
<gene>
    <name evidence="1" type="ORF">MTUNDRAET4_4173</name>
</gene>
<evidence type="ECO:0000313" key="1">
    <source>
        <dbReference type="EMBL" id="VFU11054.1"/>
    </source>
</evidence>
<dbReference type="EMBL" id="LR536450">
    <property type="protein sequence ID" value="VFU11054.1"/>
    <property type="molecule type" value="Genomic_DNA"/>
</dbReference>
<sequence length="77" mass="8708">MAKQKVRSQITFANGSGFGDGRDNWQRQARIMMAPAPDIPAIQAYPALPTRLERRTFSSSLNWPFSLAWRYGGLTFC</sequence>
<name>A0A4V6IND0_METTU</name>
<dbReference type="AlphaFoldDB" id="A0A4V6IND0"/>
<accession>A0A4V6IND0</accession>
<organism evidence="1 2">
    <name type="scientific">Methylocella tundrae</name>
    <dbReference type="NCBI Taxonomy" id="227605"/>
    <lineage>
        <taxon>Bacteria</taxon>
        <taxon>Pseudomonadati</taxon>
        <taxon>Pseudomonadota</taxon>
        <taxon>Alphaproteobacteria</taxon>
        <taxon>Hyphomicrobiales</taxon>
        <taxon>Beijerinckiaceae</taxon>
        <taxon>Methylocella</taxon>
    </lineage>
</organism>
<reference evidence="1 2" key="1">
    <citation type="submission" date="2019-03" db="EMBL/GenBank/DDBJ databases">
        <authorList>
            <person name="Kox A.R. M."/>
        </authorList>
    </citation>
    <scope>NUCLEOTIDE SEQUENCE [LARGE SCALE GENOMIC DNA]</scope>
    <source>
        <strain evidence="1">MTUNDRAET4 annotated genome</strain>
    </source>
</reference>
<dbReference type="KEGG" id="mtun:MTUNDRAET4_4173"/>
<dbReference type="Proteomes" id="UP000294360">
    <property type="component" value="Chromosome"/>
</dbReference>